<dbReference type="NCBIfam" id="TIGR00613">
    <property type="entry name" value="reco"/>
    <property type="match status" value="1"/>
</dbReference>
<dbReference type="HAMAP" id="MF_00201">
    <property type="entry name" value="RecO"/>
    <property type="match status" value="1"/>
</dbReference>
<reference evidence="9 10" key="1">
    <citation type="journal article" date="2011" name="J. Bacteriol.">
        <title>Genome sequence of the obligate intracellular animal pathogen Chlamydia pecorum E58.</title>
        <authorList>
            <person name="Mojica S."/>
            <person name="Huot Creasy H."/>
            <person name="Daugherty S."/>
            <person name="Read T.D."/>
            <person name="Kim T."/>
            <person name="Kaltenboeck B."/>
            <person name="Bavoil P."/>
            <person name="Myers G.S."/>
        </authorList>
    </citation>
    <scope>NUCLEOTIDE SEQUENCE [LARGE SCALE GENOMIC DNA]</scope>
    <source>
        <strain evidence="9 10">E58</strain>
    </source>
</reference>
<dbReference type="InterPro" id="IPR012340">
    <property type="entry name" value="NA-bd_OB-fold"/>
</dbReference>
<name>A0AA34RCZ5_CHLPE</name>
<feature type="domain" description="DNA replication/recombination mediator RecO N-terminal" evidence="8">
    <location>
        <begin position="1"/>
        <end position="71"/>
    </location>
</feature>
<evidence type="ECO:0000256" key="4">
    <source>
        <dbReference type="ARBA" id="ARBA00023172"/>
    </source>
</evidence>
<dbReference type="AlphaFoldDB" id="A0AA34RCZ5"/>
<gene>
    <name evidence="7 9" type="primary">recO</name>
    <name evidence="9" type="ordered locus">G5S_0465</name>
</gene>
<keyword evidence="10" id="KW-1185">Reference proteome</keyword>
<evidence type="ECO:0000259" key="8">
    <source>
        <dbReference type="Pfam" id="PF11967"/>
    </source>
</evidence>
<dbReference type="EMBL" id="CP002608">
    <property type="protein sequence ID" value="AEB41454.1"/>
    <property type="molecule type" value="Genomic_DNA"/>
</dbReference>
<dbReference type="Pfam" id="PF02565">
    <property type="entry name" value="RecO_C"/>
    <property type="match status" value="1"/>
</dbReference>
<dbReference type="KEGG" id="cpm:G5S_0465"/>
<dbReference type="SUPFAM" id="SSF57863">
    <property type="entry name" value="ArfGap/RecO-like zinc finger"/>
    <property type="match status" value="1"/>
</dbReference>
<dbReference type="GO" id="GO:0006302">
    <property type="term" value="P:double-strand break repair"/>
    <property type="evidence" value="ECO:0007669"/>
    <property type="project" value="TreeGrafter"/>
</dbReference>
<dbReference type="Pfam" id="PF11967">
    <property type="entry name" value="RecO_N"/>
    <property type="match status" value="1"/>
</dbReference>
<evidence type="ECO:0000256" key="2">
    <source>
        <dbReference type="ARBA" id="ARBA00021310"/>
    </source>
</evidence>
<keyword evidence="4 7" id="KW-0233">DNA recombination</keyword>
<dbReference type="Gene3D" id="2.40.50.140">
    <property type="entry name" value="Nucleic acid-binding proteins"/>
    <property type="match status" value="1"/>
</dbReference>
<keyword evidence="5 7" id="KW-0234">DNA repair</keyword>
<dbReference type="Proteomes" id="UP000008305">
    <property type="component" value="Chromosome"/>
</dbReference>
<evidence type="ECO:0000313" key="10">
    <source>
        <dbReference type="Proteomes" id="UP000008305"/>
    </source>
</evidence>
<dbReference type="PANTHER" id="PTHR33991:SF1">
    <property type="entry name" value="DNA REPAIR PROTEIN RECO"/>
    <property type="match status" value="1"/>
</dbReference>
<organism evidence="9 10">
    <name type="scientific">Chlamydia pecorum (strain ATCC VR-628 / DSM 29919 / E58)</name>
    <name type="common">Chlamydophila pecorum</name>
    <dbReference type="NCBI Taxonomy" id="331635"/>
    <lineage>
        <taxon>Bacteria</taxon>
        <taxon>Pseudomonadati</taxon>
        <taxon>Chlamydiota</taxon>
        <taxon>Chlamydiia</taxon>
        <taxon>Chlamydiales</taxon>
        <taxon>Chlamydiaceae</taxon>
        <taxon>Chlamydia/Chlamydophila group</taxon>
        <taxon>Chlamydia</taxon>
    </lineage>
</organism>
<accession>A0AA34RCZ5</accession>
<evidence type="ECO:0000313" key="9">
    <source>
        <dbReference type="EMBL" id="AEB41454.1"/>
    </source>
</evidence>
<evidence type="ECO:0000256" key="1">
    <source>
        <dbReference type="ARBA" id="ARBA00007452"/>
    </source>
</evidence>
<evidence type="ECO:0000256" key="5">
    <source>
        <dbReference type="ARBA" id="ARBA00023204"/>
    </source>
</evidence>
<dbReference type="GO" id="GO:0006310">
    <property type="term" value="P:DNA recombination"/>
    <property type="evidence" value="ECO:0007669"/>
    <property type="project" value="UniProtKB-UniRule"/>
</dbReference>
<dbReference type="RefSeq" id="WP_013712532.1">
    <property type="nucleotide sequence ID" value="NC_015408.1"/>
</dbReference>
<evidence type="ECO:0000256" key="3">
    <source>
        <dbReference type="ARBA" id="ARBA00022763"/>
    </source>
</evidence>
<dbReference type="InterPro" id="IPR022572">
    <property type="entry name" value="DNA_rep/recomb_RecO_N"/>
</dbReference>
<protein>
    <recommendedName>
        <fullName evidence="2 7">DNA repair protein RecO</fullName>
    </recommendedName>
    <alternativeName>
        <fullName evidence="6 7">Recombination protein O</fullName>
    </alternativeName>
</protein>
<evidence type="ECO:0000256" key="7">
    <source>
        <dbReference type="HAMAP-Rule" id="MF_00201"/>
    </source>
</evidence>
<dbReference type="InterPro" id="IPR037278">
    <property type="entry name" value="ARFGAP/RecO"/>
</dbReference>
<keyword evidence="3 7" id="KW-0227">DNA damage</keyword>
<sequence length="246" mass="28082">MRTFTSGIVLQNTPFGKNHLLVTLFSPGGLLKFFAKQGLSLNCTYRDALQPLVFGNYTLRGSSAKTRTLIEGEVRYDFPELKQSYSLLHAGGKMIQAVLSSQWNEKPSPELFSLLFNFLYRLHKSQNPDFFAAIFLLKLLQYEGILDLSPSCSLCNTPLIDTTCYRYQGQKLCKKHAPQEAITLDKDEEHILQAIIYAKHFQELLQLADFPIAITEKISFMFETSLHKETHLAQGDRASRTFHMKH</sequence>
<dbReference type="InterPro" id="IPR042242">
    <property type="entry name" value="RecO_C"/>
</dbReference>
<comment type="function">
    <text evidence="7">Involved in DNA repair and RecF pathway recombination.</text>
</comment>
<evidence type="ECO:0000256" key="6">
    <source>
        <dbReference type="ARBA" id="ARBA00033409"/>
    </source>
</evidence>
<dbReference type="GO" id="GO:0043590">
    <property type="term" value="C:bacterial nucleoid"/>
    <property type="evidence" value="ECO:0007669"/>
    <property type="project" value="TreeGrafter"/>
</dbReference>
<proteinExistence type="inferred from homology"/>
<dbReference type="SUPFAM" id="SSF50249">
    <property type="entry name" value="Nucleic acid-binding proteins"/>
    <property type="match status" value="1"/>
</dbReference>
<comment type="similarity">
    <text evidence="1 7">Belongs to the RecO family.</text>
</comment>
<dbReference type="GeneID" id="99718496"/>
<dbReference type="PANTHER" id="PTHR33991">
    <property type="entry name" value="DNA REPAIR PROTEIN RECO"/>
    <property type="match status" value="1"/>
</dbReference>
<dbReference type="InterPro" id="IPR003717">
    <property type="entry name" value="RecO"/>
</dbReference>
<dbReference type="Gene3D" id="1.20.1440.120">
    <property type="entry name" value="Recombination protein O, C-terminal domain"/>
    <property type="match status" value="1"/>
</dbReference>